<sequence length="139" mass="14965">MTSTNTAMTPERIVGDLIDAAAPDGEQMLQVGQVAKVLGVTDRAVLYLLQDNRLGYIRTGKRGYRIPRPLLAEYLLQGFIPRQLTAAEQLLAETRQAVKEATDKLAALAARIAAAEATLALVDGTDAIPHRGRSTQTVP</sequence>
<gene>
    <name evidence="2" type="ORF">GCM10012289_09080</name>
</gene>
<feature type="coiled-coil region" evidence="1">
    <location>
        <begin position="84"/>
        <end position="118"/>
    </location>
</feature>
<protein>
    <recommendedName>
        <fullName evidence="4">Helix-turn-helix domain-containing protein</fullName>
    </recommendedName>
</protein>
<dbReference type="InterPro" id="IPR010093">
    <property type="entry name" value="SinI_DNA-bd"/>
</dbReference>
<dbReference type="Proteomes" id="UP000646523">
    <property type="component" value="Unassembled WGS sequence"/>
</dbReference>
<organism evidence="2 3">
    <name type="scientific">Nonomuraea cavernae</name>
    <dbReference type="NCBI Taxonomy" id="2045107"/>
    <lineage>
        <taxon>Bacteria</taxon>
        <taxon>Bacillati</taxon>
        <taxon>Actinomycetota</taxon>
        <taxon>Actinomycetes</taxon>
        <taxon>Streptosporangiales</taxon>
        <taxon>Streptosporangiaceae</taxon>
        <taxon>Nonomuraea</taxon>
    </lineage>
</organism>
<dbReference type="GO" id="GO:0003677">
    <property type="term" value="F:DNA binding"/>
    <property type="evidence" value="ECO:0007669"/>
    <property type="project" value="InterPro"/>
</dbReference>
<evidence type="ECO:0008006" key="4">
    <source>
        <dbReference type="Google" id="ProtNLM"/>
    </source>
</evidence>
<accession>A0A917YSL3</accession>
<evidence type="ECO:0000256" key="1">
    <source>
        <dbReference type="SAM" id="Coils"/>
    </source>
</evidence>
<reference evidence="2" key="2">
    <citation type="submission" date="2020-09" db="EMBL/GenBank/DDBJ databases">
        <authorList>
            <person name="Sun Q."/>
            <person name="Zhou Y."/>
        </authorList>
    </citation>
    <scope>NUCLEOTIDE SEQUENCE</scope>
    <source>
        <strain evidence="2">CGMCC 4.7368</strain>
    </source>
</reference>
<proteinExistence type="predicted"/>
<dbReference type="RefSeq" id="WP_189122688.1">
    <property type="nucleotide sequence ID" value="NZ_BMNH01000002.1"/>
</dbReference>
<dbReference type="AlphaFoldDB" id="A0A917YSL3"/>
<dbReference type="NCBIfam" id="TIGR01764">
    <property type="entry name" value="excise"/>
    <property type="match status" value="1"/>
</dbReference>
<comment type="caution">
    <text evidence="2">The sequence shown here is derived from an EMBL/GenBank/DDBJ whole genome shotgun (WGS) entry which is preliminary data.</text>
</comment>
<keyword evidence="3" id="KW-1185">Reference proteome</keyword>
<evidence type="ECO:0000313" key="2">
    <source>
        <dbReference type="EMBL" id="GGO63055.1"/>
    </source>
</evidence>
<keyword evidence="1" id="KW-0175">Coiled coil</keyword>
<name>A0A917YSL3_9ACTN</name>
<dbReference type="EMBL" id="BMNH01000002">
    <property type="protein sequence ID" value="GGO63055.1"/>
    <property type="molecule type" value="Genomic_DNA"/>
</dbReference>
<evidence type="ECO:0000313" key="3">
    <source>
        <dbReference type="Proteomes" id="UP000646523"/>
    </source>
</evidence>
<reference evidence="2" key="1">
    <citation type="journal article" date="2014" name="Int. J. Syst. Evol. Microbiol.">
        <title>Complete genome sequence of Corynebacterium casei LMG S-19264T (=DSM 44701T), isolated from a smear-ripened cheese.</title>
        <authorList>
            <consortium name="US DOE Joint Genome Institute (JGI-PGF)"/>
            <person name="Walter F."/>
            <person name="Albersmeier A."/>
            <person name="Kalinowski J."/>
            <person name="Ruckert C."/>
        </authorList>
    </citation>
    <scope>NUCLEOTIDE SEQUENCE</scope>
    <source>
        <strain evidence="2">CGMCC 4.7368</strain>
    </source>
</reference>